<feature type="region of interest" description="Disordered" evidence="6">
    <location>
        <begin position="1"/>
        <end position="22"/>
    </location>
</feature>
<evidence type="ECO:0000256" key="6">
    <source>
        <dbReference type="SAM" id="MobiDB-lite"/>
    </source>
</evidence>
<dbReference type="PANTHER" id="PTHR21569">
    <property type="entry name" value="RIBOSOMAL PROTEIN S9"/>
    <property type="match status" value="1"/>
</dbReference>
<feature type="compositionally biased region" description="Basic and acidic residues" evidence="6">
    <location>
        <begin position="1"/>
        <end position="10"/>
    </location>
</feature>
<comment type="caution">
    <text evidence="7">The sequence shown here is derived from an EMBL/GenBank/DDBJ whole genome shotgun (WGS) entry which is preliminary data.</text>
</comment>
<dbReference type="InterPro" id="IPR020574">
    <property type="entry name" value="Ribosomal_uS9_CS"/>
</dbReference>
<keyword evidence="2 4" id="KW-0689">Ribosomal protein</keyword>
<dbReference type="GO" id="GO:0022627">
    <property type="term" value="C:cytosolic small ribosomal subunit"/>
    <property type="evidence" value="ECO:0007669"/>
    <property type="project" value="TreeGrafter"/>
</dbReference>
<evidence type="ECO:0000256" key="1">
    <source>
        <dbReference type="ARBA" id="ARBA00005251"/>
    </source>
</evidence>
<comment type="similarity">
    <text evidence="1 4">Belongs to the universal ribosomal protein uS9 family.</text>
</comment>
<dbReference type="AlphaFoldDB" id="A0A497JHE5"/>
<dbReference type="SUPFAM" id="SSF54211">
    <property type="entry name" value="Ribosomal protein S5 domain 2-like"/>
    <property type="match status" value="1"/>
</dbReference>
<dbReference type="GO" id="GO:0006412">
    <property type="term" value="P:translation"/>
    <property type="evidence" value="ECO:0007669"/>
    <property type="project" value="InterPro"/>
</dbReference>
<dbReference type="PANTHER" id="PTHR21569:SF16">
    <property type="entry name" value="RIBOSOMAL PROTEIN S16"/>
    <property type="match status" value="1"/>
</dbReference>
<keyword evidence="3 4" id="KW-0687">Ribonucleoprotein</keyword>
<dbReference type="GO" id="GO:0003723">
    <property type="term" value="F:RNA binding"/>
    <property type="evidence" value="ECO:0007669"/>
    <property type="project" value="TreeGrafter"/>
</dbReference>
<accession>A0A497JHE5</accession>
<dbReference type="GO" id="GO:0000462">
    <property type="term" value="P:maturation of SSU-rRNA from tricistronic rRNA transcript (SSU-rRNA, 5.8S rRNA, LSU-rRNA)"/>
    <property type="evidence" value="ECO:0007669"/>
    <property type="project" value="TreeGrafter"/>
</dbReference>
<evidence type="ECO:0000256" key="2">
    <source>
        <dbReference type="ARBA" id="ARBA00022980"/>
    </source>
</evidence>
<evidence type="ECO:0000313" key="8">
    <source>
        <dbReference type="Proteomes" id="UP000278031"/>
    </source>
</evidence>
<evidence type="ECO:0000256" key="3">
    <source>
        <dbReference type="ARBA" id="ARBA00023274"/>
    </source>
</evidence>
<evidence type="ECO:0000256" key="4">
    <source>
        <dbReference type="RuleBase" id="RU003815"/>
    </source>
</evidence>
<dbReference type="EMBL" id="QMWP01000042">
    <property type="protein sequence ID" value="RLG70641.1"/>
    <property type="molecule type" value="Genomic_DNA"/>
</dbReference>
<name>A0A497JHE5_9ARCH</name>
<dbReference type="NCBIfam" id="NF001749">
    <property type="entry name" value="PRK00474.1"/>
    <property type="match status" value="1"/>
</dbReference>
<reference evidence="7 8" key="1">
    <citation type="submission" date="2018-06" db="EMBL/GenBank/DDBJ databases">
        <title>Extensive metabolic versatility and redundancy in microbially diverse, dynamic hydrothermal sediments.</title>
        <authorList>
            <person name="Dombrowski N."/>
            <person name="Teske A."/>
            <person name="Baker B.J."/>
        </authorList>
    </citation>
    <scope>NUCLEOTIDE SEQUENCE [LARGE SCALE GENOMIC DNA]</scope>
    <source>
        <strain evidence="7">B51_G17</strain>
    </source>
</reference>
<dbReference type="Pfam" id="PF00380">
    <property type="entry name" value="Ribosomal_S9"/>
    <property type="match status" value="1"/>
</dbReference>
<dbReference type="InterPro" id="IPR014721">
    <property type="entry name" value="Ribsml_uS5_D2-typ_fold_subgr"/>
</dbReference>
<dbReference type="InterPro" id="IPR020568">
    <property type="entry name" value="Ribosomal_Su5_D2-typ_SF"/>
</dbReference>
<sequence>MKKSEKSEKGKTKKAKRRKKKKIVFTKAKKKRAVARAVIKEGRGRITINKLNIDVLQPKYLVDFIKEPLMFLPQEKLGVVDMNVNVKGGGFMGQAVAARAAIAKGLVEYFGDKKLKDAYLKYDRLLLVDDVRRVEPKKPLGTKARKKKQKSKR</sequence>
<proteinExistence type="inferred from homology"/>
<organism evidence="7 8">
    <name type="scientific">Candidatus Iainarchaeum sp</name>
    <dbReference type="NCBI Taxonomy" id="3101447"/>
    <lineage>
        <taxon>Archaea</taxon>
        <taxon>Candidatus Iainarchaeota</taxon>
        <taxon>Candidatus Iainarchaeia</taxon>
        <taxon>Candidatus Iainarchaeales</taxon>
        <taxon>Candidatus Iainarchaeaceae</taxon>
        <taxon>Candidatus Iainarchaeum</taxon>
    </lineage>
</organism>
<dbReference type="InterPro" id="IPR000754">
    <property type="entry name" value="Ribosomal_uS9"/>
</dbReference>
<dbReference type="Proteomes" id="UP000278031">
    <property type="component" value="Unassembled WGS sequence"/>
</dbReference>
<feature type="compositionally biased region" description="Basic residues" evidence="6">
    <location>
        <begin position="11"/>
        <end position="22"/>
    </location>
</feature>
<dbReference type="GO" id="GO:0003735">
    <property type="term" value="F:structural constituent of ribosome"/>
    <property type="evidence" value="ECO:0007669"/>
    <property type="project" value="InterPro"/>
</dbReference>
<dbReference type="Gene3D" id="3.30.230.10">
    <property type="match status" value="1"/>
</dbReference>
<evidence type="ECO:0000313" key="7">
    <source>
        <dbReference type="EMBL" id="RLG70641.1"/>
    </source>
</evidence>
<dbReference type="PROSITE" id="PS00360">
    <property type="entry name" value="RIBOSOMAL_S9"/>
    <property type="match status" value="1"/>
</dbReference>
<gene>
    <name evidence="7" type="ORF">DRO04_01450</name>
</gene>
<protein>
    <recommendedName>
        <fullName evidence="5">30S ribosomal protein S9</fullName>
    </recommendedName>
</protein>
<evidence type="ECO:0000256" key="5">
    <source>
        <dbReference type="RuleBase" id="RU003817"/>
    </source>
</evidence>